<sequence length="248" mass="28244">MRTLRLLLLLLVLVSCKRESKSLNKITAKNIAVSTTIASSEKIDSVIAPYKEKLTAEMQEVLTYAPKDFLKNNEGMQTSIGNLMADLCYRMANPIYKKKTNESIDFVMLNNGGIRATIPQGKVTVERAFKLMPFENELVAVTLTGEKITELVDYFIKNKTAHPFCRNVNLTLNDNDYLLKIRGKDFDKNKSYTVLTSDFLQSGGDKMTFFKNPEKLTKLDCKMRDVIIEYFKKVDTLQASIDNRVIIE</sequence>
<dbReference type="InterPro" id="IPR036907">
    <property type="entry name" value="5'-Nucleotdase_C_sf"/>
</dbReference>
<dbReference type="GO" id="GO:0008768">
    <property type="term" value="F:UDP-sugar diphosphatase activity"/>
    <property type="evidence" value="ECO:0007669"/>
    <property type="project" value="TreeGrafter"/>
</dbReference>
<dbReference type="GO" id="GO:0009166">
    <property type="term" value="P:nucleotide catabolic process"/>
    <property type="evidence" value="ECO:0007669"/>
    <property type="project" value="InterPro"/>
</dbReference>
<dbReference type="Gene3D" id="3.90.780.10">
    <property type="entry name" value="5'-Nucleotidase, C-terminal domain"/>
    <property type="match status" value="2"/>
</dbReference>
<dbReference type="InterPro" id="IPR008334">
    <property type="entry name" value="5'-Nucleotdase_C"/>
</dbReference>
<dbReference type="Proteomes" id="UP000467305">
    <property type="component" value="Unassembled WGS sequence"/>
</dbReference>
<dbReference type="InterPro" id="IPR006179">
    <property type="entry name" value="5_nucleotidase/apyrase"/>
</dbReference>
<dbReference type="PANTHER" id="PTHR11575:SF24">
    <property type="entry name" value="5'-NUCLEOTIDASE"/>
    <property type="match status" value="1"/>
</dbReference>
<keyword evidence="3" id="KW-1185">Reference proteome</keyword>
<gene>
    <name evidence="2" type="ORF">F7018_03715</name>
</gene>
<comment type="caution">
    <text evidence="2">The sequence shown here is derived from an EMBL/GenBank/DDBJ whole genome shotgun (WGS) entry which is preliminary data.</text>
</comment>
<dbReference type="GO" id="GO:0030288">
    <property type="term" value="C:outer membrane-bounded periplasmic space"/>
    <property type="evidence" value="ECO:0007669"/>
    <property type="project" value="TreeGrafter"/>
</dbReference>
<dbReference type="SUPFAM" id="SSF55816">
    <property type="entry name" value="5'-nucleotidase (syn. UDP-sugar hydrolase), C-terminal domain"/>
    <property type="match status" value="1"/>
</dbReference>
<organism evidence="2 3">
    <name type="scientific">Tenacibaculum aiptasiae</name>
    <dbReference type="NCBI Taxonomy" id="426481"/>
    <lineage>
        <taxon>Bacteria</taxon>
        <taxon>Pseudomonadati</taxon>
        <taxon>Bacteroidota</taxon>
        <taxon>Flavobacteriia</taxon>
        <taxon>Flavobacteriales</taxon>
        <taxon>Flavobacteriaceae</taxon>
        <taxon>Tenacibaculum</taxon>
    </lineage>
</organism>
<dbReference type="Pfam" id="PF02872">
    <property type="entry name" value="5_nucleotid_C"/>
    <property type="match status" value="1"/>
</dbReference>
<keyword evidence="2" id="KW-0378">Hydrolase</keyword>
<reference evidence="2 3" key="1">
    <citation type="submission" date="2019-09" db="EMBL/GenBank/DDBJ databases">
        <authorList>
            <person name="Cao W.R."/>
        </authorList>
    </citation>
    <scope>NUCLEOTIDE SEQUENCE [LARGE SCALE GENOMIC DNA]</scope>
    <source>
        <strain evidence="3">a4</strain>
    </source>
</reference>
<evidence type="ECO:0000259" key="1">
    <source>
        <dbReference type="Pfam" id="PF02872"/>
    </source>
</evidence>
<dbReference type="PRINTS" id="PR01607">
    <property type="entry name" value="APYRASEFAMLY"/>
</dbReference>
<feature type="domain" description="5'-Nucleotidase C-terminal" evidence="1">
    <location>
        <begin position="71"/>
        <end position="211"/>
    </location>
</feature>
<protein>
    <submittedName>
        <fullName evidence="2">UDP-sugar hydrolase</fullName>
    </submittedName>
</protein>
<dbReference type="GO" id="GO:0008253">
    <property type="term" value="F:5'-nucleotidase activity"/>
    <property type="evidence" value="ECO:0007669"/>
    <property type="project" value="TreeGrafter"/>
</dbReference>
<dbReference type="OrthoDB" id="4762412at2"/>
<evidence type="ECO:0000313" key="3">
    <source>
        <dbReference type="Proteomes" id="UP000467305"/>
    </source>
</evidence>
<accession>A0A7J5AR86</accession>
<evidence type="ECO:0000313" key="2">
    <source>
        <dbReference type="EMBL" id="KAB1160037.1"/>
    </source>
</evidence>
<dbReference type="PROSITE" id="PS51257">
    <property type="entry name" value="PROKAR_LIPOPROTEIN"/>
    <property type="match status" value="1"/>
</dbReference>
<proteinExistence type="predicted"/>
<dbReference type="EMBL" id="WAAU01000008">
    <property type="protein sequence ID" value="KAB1160037.1"/>
    <property type="molecule type" value="Genomic_DNA"/>
</dbReference>
<dbReference type="AlphaFoldDB" id="A0A7J5AR86"/>
<name>A0A7J5AR86_9FLAO</name>
<dbReference type="PANTHER" id="PTHR11575">
    <property type="entry name" value="5'-NUCLEOTIDASE-RELATED"/>
    <property type="match status" value="1"/>
</dbReference>